<protein>
    <submittedName>
        <fullName evidence="2">PHP domain-containing protein</fullName>
    </submittedName>
</protein>
<evidence type="ECO:0000313" key="2">
    <source>
        <dbReference type="EMBL" id="HIS35896.1"/>
    </source>
</evidence>
<comment type="caution">
    <text evidence="2">The sequence shown here is derived from an EMBL/GenBank/DDBJ whole genome shotgun (WGS) entry which is preliminary data.</text>
</comment>
<name>A0A9D1EY56_9BACT</name>
<feature type="domain" description="Polymerase/histidinol phosphatase N-terminal" evidence="1">
    <location>
        <begin position="3"/>
        <end position="72"/>
    </location>
</feature>
<organism evidence="2 3">
    <name type="scientific">Candidatus Scatousia excrementigallinarum</name>
    <dbReference type="NCBI Taxonomy" id="2840935"/>
    <lineage>
        <taxon>Bacteria</taxon>
        <taxon>Candidatus Scatousia</taxon>
    </lineage>
</organism>
<dbReference type="Gene3D" id="3.20.20.140">
    <property type="entry name" value="Metal-dependent hydrolases"/>
    <property type="match status" value="1"/>
</dbReference>
<dbReference type="CDD" id="cd07438">
    <property type="entry name" value="PHP_HisPPase_AMP"/>
    <property type="match status" value="1"/>
</dbReference>
<evidence type="ECO:0000313" key="3">
    <source>
        <dbReference type="Proteomes" id="UP000823928"/>
    </source>
</evidence>
<gene>
    <name evidence="2" type="ORF">IAC10_04620</name>
</gene>
<dbReference type="InterPro" id="IPR004013">
    <property type="entry name" value="PHP_dom"/>
</dbReference>
<dbReference type="PANTHER" id="PTHR42924:SF3">
    <property type="entry name" value="POLYMERASE_HISTIDINOL PHOSPHATASE N-TERMINAL DOMAIN-CONTAINING PROTEIN"/>
    <property type="match status" value="1"/>
</dbReference>
<dbReference type="InterPro" id="IPR003141">
    <property type="entry name" value="Pol/His_phosphatase_N"/>
</dbReference>
<dbReference type="InterPro" id="IPR052018">
    <property type="entry name" value="PHP_domain"/>
</dbReference>
<proteinExistence type="predicted"/>
<sequence>MKTDLHIHTYYSDGVFSPEKIVDTAIDVGLQVIALTDHDNVLSYGVAKDYLKKEGKEDKLEIIQGVEINTLYKNYEVHILGYFMDTNNSDFQNLLKTQQQARVKQTKEIIELLAKKEGIKIKYEDIKKQVAEGGSIGRPHIAKAITNAGGTTSVIDAYAKYIHDDSPVYVPRKTVTPHDAVEIIYDAGGIPVIAHPHDIDIAESLIKELMSYGLRGIEAYHRKHSPACVEYFSSMAEELGLIVTGGSDFHAPNIMNGQIILGKNFVPEWIYDKLIQEKKLIDMA</sequence>
<dbReference type="SUPFAM" id="SSF89550">
    <property type="entry name" value="PHP domain-like"/>
    <property type="match status" value="1"/>
</dbReference>
<dbReference type="PANTHER" id="PTHR42924">
    <property type="entry name" value="EXONUCLEASE"/>
    <property type="match status" value="1"/>
</dbReference>
<dbReference type="SMART" id="SM00481">
    <property type="entry name" value="POLIIIAc"/>
    <property type="match status" value="1"/>
</dbReference>
<reference evidence="2" key="1">
    <citation type="submission" date="2020-10" db="EMBL/GenBank/DDBJ databases">
        <authorList>
            <person name="Gilroy R."/>
        </authorList>
    </citation>
    <scope>NUCLEOTIDE SEQUENCE</scope>
    <source>
        <strain evidence="2">6276</strain>
    </source>
</reference>
<dbReference type="Gene3D" id="1.10.150.650">
    <property type="match status" value="1"/>
</dbReference>
<accession>A0A9D1EY56</accession>
<dbReference type="GO" id="GO:0004534">
    <property type="term" value="F:5'-3' RNA exonuclease activity"/>
    <property type="evidence" value="ECO:0007669"/>
    <property type="project" value="TreeGrafter"/>
</dbReference>
<dbReference type="Pfam" id="PF02811">
    <property type="entry name" value="PHP"/>
    <property type="match status" value="1"/>
</dbReference>
<reference evidence="2" key="2">
    <citation type="journal article" date="2021" name="PeerJ">
        <title>Extensive microbial diversity within the chicken gut microbiome revealed by metagenomics and culture.</title>
        <authorList>
            <person name="Gilroy R."/>
            <person name="Ravi A."/>
            <person name="Getino M."/>
            <person name="Pursley I."/>
            <person name="Horton D.L."/>
            <person name="Alikhan N.F."/>
            <person name="Baker D."/>
            <person name="Gharbi K."/>
            <person name="Hall N."/>
            <person name="Watson M."/>
            <person name="Adriaenssens E.M."/>
            <person name="Foster-Nyarko E."/>
            <person name="Jarju S."/>
            <person name="Secka A."/>
            <person name="Antonio M."/>
            <person name="Oren A."/>
            <person name="Chaudhuri R.R."/>
            <person name="La Ragione R."/>
            <person name="Hildebrand F."/>
            <person name="Pallen M.J."/>
        </authorList>
    </citation>
    <scope>NUCLEOTIDE SEQUENCE</scope>
    <source>
        <strain evidence="2">6276</strain>
    </source>
</reference>
<dbReference type="InterPro" id="IPR016195">
    <property type="entry name" value="Pol/histidinol_Pase-like"/>
</dbReference>
<dbReference type="Proteomes" id="UP000823928">
    <property type="component" value="Unassembled WGS sequence"/>
</dbReference>
<dbReference type="EMBL" id="DVIU01000095">
    <property type="protein sequence ID" value="HIS35896.1"/>
    <property type="molecule type" value="Genomic_DNA"/>
</dbReference>
<dbReference type="GO" id="GO:0035312">
    <property type="term" value="F:5'-3' DNA exonuclease activity"/>
    <property type="evidence" value="ECO:0007669"/>
    <property type="project" value="TreeGrafter"/>
</dbReference>
<evidence type="ECO:0000259" key="1">
    <source>
        <dbReference type="SMART" id="SM00481"/>
    </source>
</evidence>
<dbReference type="AlphaFoldDB" id="A0A9D1EY56"/>